<dbReference type="InterPro" id="IPR038375">
    <property type="entry name" value="NDUFAF7_sf"/>
</dbReference>
<dbReference type="AlphaFoldDB" id="A0A170SR07"/>
<sequence length="82" mass="9552">FENVGNSDMTVHVDFTALRESLSFLNSYVMTQRDFLYNFGIRERLQILIENATEVQQQNLMTGFLRLTENMGSMFKVLLINP</sequence>
<dbReference type="SUPFAM" id="SSF53335">
    <property type="entry name" value="S-adenosyl-L-methionine-dependent methyltransferases"/>
    <property type="match status" value="1"/>
</dbReference>
<accession>A0A170SR07</accession>
<dbReference type="InterPro" id="IPR003788">
    <property type="entry name" value="NDUFAF7"/>
</dbReference>
<reference evidence="4" key="1">
    <citation type="submission" date="2016-05" db="EMBL/GenBank/DDBJ databases">
        <title>Draft genome sequences of four strains of Ehrlichia ruminantium, a tick-borne pathogen of ruminants, isolated from Zimbabwe, The Gambia and Ghana.</title>
        <authorList>
            <person name="Nakao R."/>
            <person name="Jongejan F."/>
            <person name="Sugimoto C."/>
        </authorList>
    </citation>
    <scope>NUCLEOTIDE SEQUENCE [LARGE SCALE GENOMIC DNA]</scope>
    <source>
        <strain evidence="4">Pokoase 417</strain>
    </source>
</reference>
<keyword evidence="2" id="KW-0808">Transferase</keyword>
<gene>
    <name evidence="3" type="ORF">EHRUM3_04700</name>
</gene>
<evidence type="ECO:0000313" key="3">
    <source>
        <dbReference type="EMBL" id="GAT78256.1"/>
    </source>
</evidence>
<dbReference type="PANTHER" id="PTHR12049">
    <property type="entry name" value="PROTEIN ARGININE METHYLTRANSFERASE NDUFAF7, MITOCHONDRIAL"/>
    <property type="match status" value="1"/>
</dbReference>
<evidence type="ECO:0000313" key="4">
    <source>
        <dbReference type="Proteomes" id="UP000092731"/>
    </source>
</evidence>
<evidence type="ECO:0000256" key="1">
    <source>
        <dbReference type="ARBA" id="ARBA00022603"/>
    </source>
</evidence>
<keyword evidence="1" id="KW-0489">Methyltransferase</keyword>
<dbReference type="PANTHER" id="PTHR12049:SF7">
    <property type="entry name" value="PROTEIN ARGININE METHYLTRANSFERASE NDUFAF7, MITOCHONDRIAL"/>
    <property type="match status" value="1"/>
</dbReference>
<organism evidence="3 4">
    <name type="scientific">Ehrlichia ruminantium</name>
    <name type="common">heartwater rickettsia</name>
    <name type="synonym">Cowdria ruminantium</name>
    <dbReference type="NCBI Taxonomy" id="779"/>
    <lineage>
        <taxon>Bacteria</taxon>
        <taxon>Pseudomonadati</taxon>
        <taxon>Pseudomonadota</taxon>
        <taxon>Alphaproteobacteria</taxon>
        <taxon>Rickettsiales</taxon>
        <taxon>Anaplasmataceae</taxon>
        <taxon>Ehrlichia</taxon>
    </lineage>
</organism>
<protein>
    <submittedName>
        <fullName evidence="3">Uncharacterized protein</fullName>
    </submittedName>
</protein>
<dbReference type="Proteomes" id="UP000092731">
    <property type="component" value="Unassembled WGS sequence"/>
</dbReference>
<dbReference type="InterPro" id="IPR029063">
    <property type="entry name" value="SAM-dependent_MTases_sf"/>
</dbReference>
<feature type="non-terminal residue" evidence="3">
    <location>
        <position position="1"/>
    </location>
</feature>
<evidence type="ECO:0000256" key="2">
    <source>
        <dbReference type="ARBA" id="ARBA00022679"/>
    </source>
</evidence>
<name>A0A170SR07_EHRRU</name>
<dbReference type="GO" id="GO:0035243">
    <property type="term" value="F:protein-arginine omega-N symmetric methyltransferase activity"/>
    <property type="evidence" value="ECO:0007669"/>
    <property type="project" value="TreeGrafter"/>
</dbReference>
<comment type="caution">
    <text evidence="3">The sequence shown here is derived from an EMBL/GenBank/DDBJ whole genome shotgun (WGS) entry which is preliminary data.</text>
</comment>
<dbReference type="EMBL" id="BDDM01000155">
    <property type="protein sequence ID" value="GAT78256.1"/>
    <property type="molecule type" value="Genomic_DNA"/>
</dbReference>
<dbReference type="GO" id="GO:0032259">
    <property type="term" value="P:methylation"/>
    <property type="evidence" value="ECO:0007669"/>
    <property type="project" value="UniProtKB-KW"/>
</dbReference>
<dbReference type="Gene3D" id="3.40.50.12710">
    <property type="match status" value="1"/>
</dbReference>
<proteinExistence type="predicted"/>